<evidence type="ECO:0000256" key="4">
    <source>
        <dbReference type="ARBA" id="ARBA00022475"/>
    </source>
</evidence>
<evidence type="ECO:0000256" key="2">
    <source>
        <dbReference type="ARBA" id="ARBA00004651"/>
    </source>
</evidence>
<evidence type="ECO:0000256" key="12">
    <source>
        <dbReference type="ARBA" id="ARBA00023012"/>
    </source>
</evidence>
<dbReference type="Pfam" id="PF00672">
    <property type="entry name" value="HAMP"/>
    <property type="match status" value="1"/>
</dbReference>
<evidence type="ECO:0000313" key="17">
    <source>
        <dbReference type="EMBL" id="MFD2043797.1"/>
    </source>
</evidence>
<dbReference type="PROSITE" id="PS50885">
    <property type="entry name" value="HAMP"/>
    <property type="match status" value="1"/>
</dbReference>
<dbReference type="SMART" id="SM00388">
    <property type="entry name" value="HisKA"/>
    <property type="match status" value="1"/>
</dbReference>
<organism evidence="17 18">
    <name type="scientific">Ornithinibacillus salinisoli</name>
    <dbReference type="NCBI Taxonomy" id="1848459"/>
    <lineage>
        <taxon>Bacteria</taxon>
        <taxon>Bacillati</taxon>
        <taxon>Bacillota</taxon>
        <taxon>Bacilli</taxon>
        <taxon>Bacillales</taxon>
        <taxon>Bacillaceae</taxon>
        <taxon>Ornithinibacillus</taxon>
    </lineage>
</organism>
<dbReference type="InterPro" id="IPR036097">
    <property type="entry name" value="HisK_dim/P_sf"/>
</dbReference>
<name>A0ABW4VZS8_9BACI</name>
<sequence>MPIRKLLILSHAAMIVTPIIVIALIMFLLYVVLSGNTALHSGHWWGNAQGENVELFNRLKKTASIEQEKLFDASFVHSISEKLEMEEANLVIRKGNELIYTSDNLKKISNNDVPSFGDEDFRPIPVRVENEHYSVMQYDFYFQDGMEGSIFILENSPSFVTSARVFFPVLFLSLILTLVCTNVLLSYFMSKRILQPVKQLSSAADNISKGDFDFTIRPKGKDELNKLIRTFDNMRLQLKESLELRDKYEHNRRELVANISHDLKTPITSIIGYVEGIQDGVANTAEKQKQYFDTIHSKATYINQLIEELSLLSKLDVNRESFHFEVVNVTAFMDDYLREIEDDLEEKGIQLVFQHMDVESNVFIDRNKMIRVIQNIVYNSVKYIERTPGRITISLTDREEMIEVCISDNGKGVPEEELASIFTRFYRVDPSRSTSGSGLGLAIASQIIQVHGGSIWAENIQTGGLRVYFTLQKVKDDGNE</sequence>
<dbReference type="SUPFAM" id="SSF158472">
    <property type="entry name" value="HAMP domain-like"/>
    <property type="match status" value="1"/>
</dbReference>
<dbReference type="RefSeq" id="WP_377555852.1">
    <property type="nucleotide sequence ID" value="NZ_JBHUHQ010000011.1"/>
</dbReference>
<dbReference type="InterPro" id="IPR003661">
    <property type="entry name" value="HisK_dim/P_dom"/>
</dbReference>
<dbReference type="Gene3D" id="3.30.565.10">
    <property type="entry name" value="Histidine kinase-like ATPase, C-terminal domain"/>
    <property type="match status" value="1"/>
</dbReference>
<keyword evidence="6" id="KW-0808">Transferase</keyword>
<evidence type="ECO:0000256" key="8">
    <source>
        <dbReference type="ARBA" id="ARBA00022741"/>
    </source>
</evidence>
<keyword evidence="11 14" id="KW-1133">Transmembrane helix</keyword>
<dbReference type="EMBL" id="JBHUHQ010000011">
    <property type="protein sequence ID" value="MFD2043797.1"/>
    <property type="molecule type" value="Genomic_DNA"/>
</dbReference>
<evidence type="ECO:0000313" key="18">
    <source>
        <dbReference type="Proteomes" id="UP001597383"/>
    </source>
</evidence>
<keyword evidence="9 17" id="KW-0418">Kinase</keyword>
<dbReference type="InterPro" id="IPR003660">
    <property type="entry name" value="HAMP_dom"/>
</dbReference>
<evidence type="ECO:0000256" key="1">
    <source>
        <dbReference type="ARBA" id="ARBA00000085"/>
    </source>
</evidence>
<keyword evidence="13 14" id="KW-0472">Membrane</keyword>
<feature type="domain" description="Histidine kinase" evidence="15">
    <location>
        <begin position="258"/>
        <end position="475"/>
    </location>
</feature>
<feature type="domain" description="HAMP" evidence="16">
    <location>
        <begin position="191"/>
        <end position="243"/>
    </location>
</feature>
<evidence type="ECO:0000256" key="3">
    <source>
        <dbReference type="ARBA" id="ARBA00012438"/>
    </source>
</evidence>
<dbReference type="EC" id="2.7.13.3" evidence="3"/>
<comment type="catalytic activity">
    <reaction evidence="1">
        <text>ATP + protein L-histidine = ADP + protein N-phospho-L-histidine.</text>
        <dbReference type="EC" id="2.7.13.3"/>
    </reaction>
</comment>
<evidence type="ECO:0000256" key="9">
    <source>
        <dbReference type="ARBA" id="ARBA00022777"/>
    </source>
</evidence>
<dbReference type="PANTHER" id="PTHR45528:SF1">
    <property type="entry name" value="SENSOR HISTIDINE KINASE CPXA"/>
    <property type="match status" value="1"/>
</dbReference>
<dbReference type="Gene3D" id="1.10.287.130">
    <property type="match status" value="1"/>
</dbReference>
<dbReference type="GO" id="GO:0016301">
    <property type="term" value="F:kinase activity"/>
    <property type="evidence" value="ECO:0007669"/>
    <property type="project" value="UniProtKB-KW"/>
</dbReference>
<dbReference type="InterPro" id="IPR036890">
    <property type="entry name" value="HATPase_C_sf"/>
</dbReference>
<gene>
    <name evidence="17" type="ORF">ACFSJF_05900</name>
</gene>
<proteinExistence type="predicted"/>
<keyword evidence="18" id="KW-1185">Reference proteome</keyword>
<dbReference type="InterPro" id="IPR004358">
    <property type="entry name" value="Sig_transdc_His_kin-like_C"/>
</dbReference>
<accession>A0ABW4VZS8</accession>
<comment type="caution">
    <text evidence="17">The sequence shown here is derived from an EMBL/GenBank/DDBJ whole genome shotgun (WGS) entry which is preliminary data.</text>
</comment>
<keyword evidence="10" id="KW-0067">ATP-binding</keyword>
<feature type="transmembrane region" description="Helical" evidence="14">
    <location>
        <begin position="12"/>
        <end position="33"/>
    </location>
</feature>
<dbReference type="InterPro" id="IPR003594">
    <property type="entry name" value="HATPase_dom"/>
</dbReference>
<dbReference type="SMART" id="SM00387">
    <property type="entry name" value="HATPase_c"/>
    <property type="match status" value="1"/>
</dbReference>
<dbReference type="CDD" id="cd00082">
    <property type="entry name" value="HisKA"/>
    <property type="match status" value="1"/>
</dbReference>
<reference evidence="18" key="1">
    <citation type="journal article" date="2019" name="Int. J. Syst. Evol. Microbiol.">
        <title>The Global Catalogue of Microorganisms (GCM) 10K type strain sequencing project: providing services to taxonomists for standard genome sequencing and annotation.</title>
        <authorList>
            <consortium name="The Broad Institute Genomics Platform"/>
            <consortium name="The Broad Institute Genome Sequencing Center for Infectious Disease"/>
            <person name="Wu L."/>
            <person name="Ma J."/>
        </authorList>
    </citation>
    <scope>NUCLEOTIDE SEQUENCE [LARGE SCALE GENOMIC DNA]</scope>
    <source>
        <strain evidence="18">R28</strain>
    </source>
</reference>
<evidence type="ECO:0000256" key="6">
    <source>
        <dbReference type="ARBA" id="ARBA00022679"/>
    </source>
</evidence>
<evidence type="ECO:0000256" key="13">
    <source>
        <dbReference type="ARBA" id="ARBA00023136"/>
    </source>
</evidence>
<dbReference type="CDD" id="cd00075">
    <property type="entry name" value="HATPase"/>
    <property type="match status" value="1"/>
</dbReference>
<feature type="transmembrane region" description="Helical" evidence="14">
    <location>
        <begin position="165"/>
        <end position="188"/>
    </location>
</feature>
<keyword evidence="7 14" id="KW-0812">Transmembrane</keyword>
<dbReference type="PANTHER" id="PTHR45528">
    <property type="entry name" value="SENSOR HISTIDINE KINASE CPXA"/>
    <property type="match status" value="1"/>
</dbReference>
<evidence type="ECO:0000256" key="14">
    <source>
        <dbReference type="SAM" id="Phobius"/>
    </source>
</evidence>
<evidence type="ECO:0000256" key="11">
    <source>
        <dbReference type="ARBA" id="ARBA00022989"/>
    </source>
</evidence>
<evidence type="ECO:0000259" key="15">
    <source>
        <dbReference type="PROSITE" id="PS50109"/>
    </source>
</evidence>
<keyword evidence="4" id="KW-1003">Cell membrane</keyword>
<dbReference type="InterPro" id="IPR050398">
    <property type="entry name" value="HssS/ArlS-like"/>
</dbReference>
<protein>
    <recommendedName>
        <fullName evidence="3">histidine kinase</fullName>
        <ecNumber evidence="3">2.7.13.3</ecNumber>
    </recommendedName>
</protein>
<keyword evidence="5" id="KW-0597">Phosphoprotein</keyword>
<evidence type="ECO:0000259" key="16">
    <source>
        <dbReference type="PROSITE" id="PS50885"/>
    </source>
</evidence>
<dbReference type="Gene3D" id="6.10.340.10">
    <property type="match status" value="1"/>
</dbReference>
<dbReference type="SMART" id="SM00304">
    <property type="entry name" value="HAMP"/>
    <property type="match status" value="1"/>
</dbReference>
<dbReference type="Pfam" id="PF00512">
    <property type="entry name" value="HisKA"/>
    <property type="match status" value="1"/>
</dbReference>
<comment type="subcellular location">
    <subcellularLocation>
        <location evidence="2">Cell membrane</location>
        <topology evidence="2">Multi-pass membrane protein</topology>
    </subcellularLocation>
</comment>
<dbReference type="PRINTS" id="PR00344">
    <property type="entry name" value="BCTRLSENSOR"/>
</dbReference>
<dbReference type="SUPFAM" id="SSF55874">
    <property type="entry name" value="ATPase domain of HSP90 chaperone/DNA topoisomerase II/histidine kinase"/>
    <property type="match status" value="1"/>
</dbReference>
<dbReference type="PROSITE" id="PS50109">
    <property type="entry name" value="HIS_KIN"/>
    <property type="match status" value="1"/>
</dbReference>
<keyword evidence="12" id="KW-0902">Two-component regulatory system</keyword>
<evidence type="ECO:0000256" key="5">
    <source>
        <dbReference type="ARBA" id="ARBA00022553"/>
    </source>
</evidence>
<dbReference type="Pfam" id="PF02518">
    <property type="entry name" value="HATPase_c"/>
    <property type="match status" value="1"/>
</dbReference>
<dbReference type="SUPFAM" id="SSF47384">
    <property type="entry name" value="Homodimeric domain of signal transducing histidine kinase"/>
    <property type="match status" value="1"/>
</dbReference>
<dbReference type="CDD" id="cd06225">
    <property type="entry name" value="HAMP"/>
    <property type="match status" value="1"/>
</dbReference>
<evidence type="ECO:0000256" key="7">
    <source>
        <dbReference type="ARBA" id="ARBA00022692"/>
    </source>
</evidence>
<evidence type="ECO:0000256" key="10">
    <source>
        <dbReference type="ARBA" id="ARBA00022840"/>
    </source>
</evidence>
<keyword evidence="8" id="KW-0547">Nucleotide-binding</keyword>
<dbReference type="InterPro" id="IPR005467">
    <property type="entry name" value="His_kinase_dom"/>
</dbReference>
<dbReference type="Proteomes" id="UP001597383">
    <property type="component" value="Unassembled WGS sequence"/>
</dbReference>